<evidence type="ECO:0000256" key="2">
    <source>
        <dbReference type="ARBA" id="ARBA00022670"/>
    </source>
</evidence>
<dbReference type="PROSITE" id="PS51257">
    <property type="entry name" value="PROKAR_LIPOPROTEIN"/>
    <property type="match status" value="1"/>
</dbReference>
<keyword evidence="3 7" id="KW-0732">Signal</keyword>
<evidence type="ECO:0000259" key="8">
    <source>
        <dbReference type="PROSITE" id="PS51935"/>
    </source>
</evidence>
<proteinExistence type="inferred from homology"/>
<dbReference type="EMBL" id="JAGXFD010000002">
    <property type="protein sequence ID" value="MBZ9569110.1"/>
    <property type="molecule type" value="Genomic_DNA"/>
</dbReference>
<evidence type="ECO:0000313" key="10">
    <source>
        <dbReference type="Proteomes" id="UP001319883"/>
    </source>
</evidence>
<comment type="caution">
    <text evidence="9">The sequence shown here is derived from an EMBL/GenBank/DDBJ whole genome shotgun (WGS) entry which is preliminary data.</text>
</comment>
<feature type="domain" description="NlpC/P60" evidence="8">
    <location>
        <begin position="60"/>
        <end position="181"/>
    </location>
</feature>
<keyword evidence="5" id="KW-0788">Thiol protease</keyword>
<gene>
    <name evidence="9" type="ORF">KGQ91_15680</name>
</gene>
<comment type="similarity">
    <text evidence="1">Belongs to the peptidase C40 family.</text>
</comment>
<feature type="chain" id="PRO_5047449155" evidence="7">
    <location>
        <begin position="28"/>
        <end position="195"/>
    </location>
</feature>
<keyword evidence="4" id="KW-0378">Hydrolase</keyword>
<evidence type="ECO:0000256" key="6">
    <source>
        <dbReference type="SAM" id="MobiDB-lite"/>
    </source>
</evidence>
<dbReference type="Proteomes" id="UP001319883">
    <property type="component" value="Unassembled WGS sequence"/>
</dbReference>
<feature type="region of interest" description="Disordered" evidence="6">
    <location>
        <begin position="22"/>
        <end position="44"/>
    </location>
</feature>
<evidence type="ECO:0000256" key="1">
    <source>
        <dbReference type="ARBA" id="ARBA00007074"/>
    </source>
</evidence>
<accession>A0ABS7X2I8</accession>
<dbReference type="InterPro" id="IPR038765">
    <property type="entry name" value="Papain-like_cys_pep_sf"/>
</dbReference>
<evidence type="ECO:0000313" key="9">
    <source>
        <dbReference type="EMBL" id="MBZ9569110.1"/>
    </source>
</evidence>
<dbReference type="Gene3D" id="3.90.1720.10">
    <property type="entry name" value="endopeptidase domain like (from Nostoc punctiforme)"/>
    <property type="match status" value="1"/>
</dbReference>
<keyword evidence="10" id="KW-1185">Reference proteome</keyword>
<sequence length="195" mass="21646">MLRVCVSALAMAGLLAGCAATPSTQSAAPRESAAGPSPRSDGPADRLAEQVLRFRRASPGLVREALLDEHERWVGTPYVLGGDSRHGIDCSALMQRIFSEAFAVALPRTTDDQVREGEQVTRDDLKAGDLVFFRPPGPYNHVGVYVGSGRFLHASTSRGVKLSRLDNVYWRRYYWQARRPLPRVELAQRWLLARE</sequence>
<dbReference type="PANTHER" id="PTHR47360:SF1">
    <property type="entry name" value="ENDOPEPTIDASE NLPC-RELATED"/>
    <property type="match status" value="1"/>
</dbReference>
<dbReference type="InterPro" id="IPR052062">
    <property type="entry name" value="Murein_DD/LD_carboxypeptidase"/>
</dbReference>
<dbReference type="SUPFAM" id="SSF54001">
    <property type="entry name" value="Cysteine proteinases"/>
    <property type="match status" value="1"/>
</dbReference>
<feature type="signal peptide" evidence="7">
    <location>
        <begin position="1"/>
        <end position="27"/>
    </location>
</feature>
<keyword evidence="2" id="KW-0645">Protease</keyword>
<reference evidence="9 10" key="1">
    <citation type="submission" date="2021-05" db="EMBL/GenBank/DDBJ databases">
        <title>Petroleum and Energy Research Collection (APPE): ex situ preservation of microbial diversity associated with the oil industry and exploitation of its biotechnological potential.</title>
        <authorList>
            <person name="Paixao C.T.M."/>
            <person name="Gomes M.B."/>
            <person name="Oliveira V.M."/>
        </authorList>
    </citation>
    <scope>NUCLEOTIDE SEQUENCE [LARGE SCALE GENOMIC DNA]</scope>
    <source>
        <strain evidence="9 10">LIT2</strain>
    </source>
</reference>
<evidence type="ECO:0000256" key="4">
    <source>
        <dbReference type="ARBA" id="ARBA00022801"/>
    </source>
</evidence>
<dbReference type="PANTHER" id="PTHR47360">
    <property type="entry name" value="MUREIN DD-ENDOPEPTIDASE MEPS/MUREIN LD-CARBOXYPEPTIDASE"/>
    <property type="match status" value="1"/>
</dbReference>
<evidence type="ECO:0000256" key="5">
    <source>
        <dbReference type="ARBA" id="ARBA00022807"/>
    </source>
</evidence>
<evidence type="ECO:0000256" key="3">
    <source>
        <dbReference type="ARBA" id="ARBA00022729"/>
    </source>
</evidence>
<name>A0ABS7X2I8_9GAMM</name>
<dbReference type="InterPro" id="IPR000064">
    <property type="entry name" value="NLP_P60_dom"/>
</dbReference>
<organism evidence="9 10">
    <name type="scientific">Modicisalibacter tunisiensis</name>
    <dbReference type="NCBI Taxonomy" id="390637"/>
    <lineage>
        <taxon>Bacteria</taxon>
        <taxon>Pseudomonadati</taxon>
        <taxon>Pseudomonadota</taxon>
        <taxon>Gammaproteobacteria</taxon>
        <taxon>Oceanospirillales</taxon>
        <taxon>Halomonadaceae</taxon>
        <taxon>Modicisalibacter</taxon>
    </lineage>
</organism>
<evidence type="ECO:0000256" key="7">
    <source>
        <dbReference type="SAM" id="SignalP"/>
    </source>
</evidence>
<dbReference type="PROSITE" id="PS51935">
    <property type="entry name" value="NLPC_P60"/>
    <property type="match status" value="1"/>
</dbReference>
<protein>
    <submittedName>
        <fullName evidence="9">C40 family peptidase</fullName>
    </submittedName>
</protein>
<dbReference type="Pfam" id="PF00877">
    <property type="entry name" value="NLPC_P60"/>
    <property type="match status" value="1"/>
</dbReference>